<proteinExistence type="predicted"/>
<gene>
    <name evidence="3" type="ORF">LNAT_P1477</name>
</gene>
<dbReference type="PROSITE" id="PS50801">
    <property type="entry name" value="STAS"/>
    <property type="match status" value="1"/>
</dbReference>
<dbReference type="InterPro" id="IPR036513">
    <property type="entry name" value="STAS_dom_sf"/>
</dbReference>
<name>A0A292YB43_9BACT</name>
<evidence type="ECO:0000256" key="1">
    <source>
        <dbReference type="ARBA" id="ARBA00022500"/>
    </source>
</evidence>
<dbReference type="CDD" id="cd17906">
    <property type="entry name" value="CheX"/>
    <property type="match status" value="1"/>
</dbReference>
<dbReference type="InterPro" id="IPR038756">
    <property type="entry name" value="CheX-like"/>
</dbReference>
<dbReference type="InterPro" id="IPR002645">
    <property type="entry name" value="STAS_dom"/>
</dbReference>
<dbReference type="Gene3D" id="3.40.1550.10">
    <property type="entry name" value="CheC-like"/>
    <property type="match status" value="1"/>
</dbReference>
<dbReference type="RefSeq" id="WP_096260010.1">
    <property type="nucleotide sequence ID" value="NZ_BDME01000006.1"/>
</dbReference>
<organism evidence="3 4">
    <name type="scientific">Lebetimonas natsushimae</name>
    <dbReference type="NCBI Taxonomy" id="1936991"/>
    <lineage>
        <taxon>Bacteria</taxon>
        <taxon>Pseudomonadati</taxon>
        <taxon>Campylobacterota</taxon>
        <taxon>Epsilonproteobacteria</taxon>
        <taxon>Nautiliales</taxon>
        <taxon>Nautiliaceae</taxon>
        <taxon>Lebetimonas</taxon>
    </lineage>
</organism>
<dbReference type="SUPFAM" id="SSF52091">
    <property type="entry name" value="SpoIIaa-like"/>
    <property type="match status" value="2"/>
</dbReference>
<comment type="caution">
    <text evidence="3">The sequence shown here is derived from an EMBL/GenBank/DDBJ whole genome shotgun (WGS) entry which is preliminary data.</text>
</comment>
<protein>
    <recommendedName>
        <fullName evidence="2">STAS domain-containing protein</fullName>
    </recommendedName>
</protein>
<dbReference type="PANTHER" id="PTHR39452:SF1">
    <property type="entry name" value="CHEY-P PHOSPHATASE CHEX"/>
    <property type="match status" value="1"/>
</dbReference>
<dbReference type="EMBL" id="BDME01000006">
    <property type="protein sequence ID" value="GAX88182.1"/>
    <property type="molecule type" value="Genomic_DNA"/>
</dbReference>
<dbReference type="PANTHER" id="PTHR39452">
    <property type="entry name" value="CHEY-P PHOSPHATASE CHEX"/>
    <property type="match status" value="1"/>
</dbReference>
<dbReference type="Pfam" id="PF13690">
    <property type="entry name" value="CheX"/>
    <property type="match status" value="1"/>
</dbReference>
<accession>A0A292YB43</accession>
<keyword evidence="4" id="KW-1185">Reference proteome</keyword>
<sequence length="456" mass="52523">MGVLKSYIGKKVLIKPQGFLDSQNAGMLITPQDINNFKNRKVKYISVDFSKIISSNLSGIRFLNDIFEKLYKENIECAIFSPNKQVFEIALRIDNRFFNIYENEEVEKIFTSEEMINKDIYICCIKNEENRNLIVFNLVKKGYMPLIVESEDKISSEDVIVIKNSIVSKFSNTISAITKNDIVYFFFDGFLDANIANMFDIEYFRRSLIIGFRIFVFDMNNVKGLNIHAVRFLSKLGVEAAEYGALLAIVGLNTKGVQPKLLEDLELVGFMFFADEKSFIESDVVKESRNNMQVIYKTQKKITKELVEMLPYFVKSTIESIELLTGTEAKREKAELSTIEIDKSKNYISSSIGFYGDVDGLLVLIFSEKLSKKISKILIGEEIESKEELVDMVGEFANIIVGNVKSEFQKEDIEIELTLPKVFEDLEKLEVLVQNKKALKVKFYFEDEEFYIYLTR</sequence>
<dbReference type="Proteomes" id="UP000217944">
    <property type="component" value="Unassembled WGS sequence"/>
</dbReference>
<dbReference type="AlphaFoldDB" id="A0A292YB43"/>
<reference evidence="3 4" key="1">
    <citation type="journal article" date="2017" name="Syst. Appl. Microbiol.">
        <title>Lebetimonas natsushimae sp. nov., a novel strictly anaerobic, moderately thermophilic chemoautotroph isolated from a deep-sea hydrothermal vent polychaete nest in the Mid-Okinawa Trough.</title>
        <authorList>
            <person name="Nagata R."/>
            <person name="Takaki Y."/>
            <person name="Tame A."/>
            <person name="Nunoura T."/>
            <person name="Muto H."/>
            <person name="Mino S."/>
            <person name="Sawayama S."/>
            <person name="Takai K."/>
            <person name="Nakagawa S."/>
        </authorList>
    </citation>
    <scope>NUCLEOTIDE SEQUENCE [LARGE SCALE GENOMIC DNA]</scope>
    <source>
        <strain evidence="3 4">HS1857</strain>
    </source>
</reference>
<feature type="domain" description="STAS" evidence="2">
    <location>
        <begin position="172"/>
        <end position="270"/>
    </location>
</feature>
<keyword evidence="1" id="KW-0145">Chemotaxis</keyword>
<evidence type="ECO:0000313" key="3">
    <source>
        <dbReference type="EMBL" id="GAX88182.1"/>
    </source>
</evidence>
<evidence type="ECO:0000259" key="2">
    <source>
        <dbReference type="PROSITE" id="PS50801"/>
    </source>
</evidence>
<dbReference type="GO" id="GO:0006935">
    <property type="term" value="P:chemotaxis"/>
    <property type="evidence" value="ECO:0007669"/>
    <property type="project" value="UniProtKB-KW"/>
</dbReference>
<dbReference type="OrthoDB" id="5351934at2"/>
<dbReference type="SUPFAM" id="SSF103039">
    <property type="entry name" value="CheC-like"/>
    <property type="match status" value="1"/>
</dbReference>
<dbReference type="InterPro" id="IPR028051">
    <property type="entry name" value="CheX-like_dom"/>
</dbReference>
<evidence type="ECO:0000313" key="4">
    <source>
        <dbReference type="Proteomes" id="UP000217944"/>
    </source>
</evidence>
<dbReference type="InterPro" id="IPR028976">
    <property type="entry name" value="CheC-like_sf"/>
</dbReference>